<dbReference type="EMBL" id="CM007648">
    <property type="protein sequence ID" value="ONM19828.1"/>
    <property type="molecule type" value="Genomic_DNA"/>
</dbReference>
<dbReference type="ExpressionAtlas" id="A0A1D6EI88">
    <property type="expression patterns" value="baseline and differential"/>
</dbReference>
<accession>A0A1D6EI88</accession>
<sequence>MLMGINGMKSKQHSSLKSSHPKLLHMFKVFLQVLILESWTFIYMLSEKIDKLPYEDMTPFQAAVAIVQKIDWIYMGLTLLVLKEKERDWLAGDHVSVHLFSWVMLPVILDYTTSDISIFVRELPK</sequence>
<protein>
    <submittedName>
        <fullName evidence="1">Uncharacterized protein</fullName>
    </submittedName>
</protein>
<dbReference type="AlphaFoldDB" id="A0A1D6EI88"/>
<reference evidence="1" key="1">
    <citation type="submission" date="2015-12" db="EMBL/GenBank/DDBJ databases">
        <title>Update maize B73 reference genome by single molecule sequencing technologies.</title>
        <authorList>
            <consortium name="Maize Genome Sequencing Project"/>
            <person name="Ware D."/>
        </authorList>
    </citation>
    <scope>NUCLEOTIDE SEQUENCE [LARGE SCALE GENOMIC DNA]</scope>
    <source>
        <tissue evidence="1">Seedling</tissue>
    </source>
</reference>
<name>A0A1D6EI88_MAIZE</name>
<gene>
    <name evidence="1" type="ORF">ZEAMMB73_Zm00001d004941</name>
</gene>
<proteinExistence type="predicted"/>
<organism evidence="1">
    <name type="scientific">Zea mays</name>
    <name type="common">Maize</name>
    <dbReference type="NCBI Taxonomy" id="4577"/>
    <lineage>
        <taxon>Eukaryota</taxon>
        <taxon>Viridiplantae</taxon>
        <taxon>Streptophyta</taxon>
        <taxon>Embryophyta</taxon>
        <taxon>Tracheophyta</taxon>
        <taxon>Spermatophyta</taxon>
        <taxon>Magnoliopsida</taxon>
        <taxon>Liliopsida</taxon>
        <taxon>Poales</taxon>
        <taxon>Poaceae</taxon>
        <taxon>PACMAD clade</taxon>
        <taxon>Panicoideae</taxon>
        <taxon>Andropogonodae</taxon>
        <taxon>Andropogoneae</taxon>
        <taxon>Tripsacinae</taxon>
        <taxon>Zea</taxon>
    </lineage>
</organism>
<evidence type="ECO:0000313" key="1">
    <source>
        <dbReference type="EMBL" id="ONM19828.1"/>
    </source>
</evidence>